<feature type="domain" description="MATH" evidence="1">
    <location>
        <begin position="821"/>
        <end position="950"/>
    </location>
</feature>
<dbReference type="SMART" id="SM00061">
    <property type="entry name" value="MATH"/>
    <property type="match status" value="4"/>
</dbReference>
<feature type="domain" description="MATH" evidence="1">
    <location>
        <begin position="356"/>
        <end position="481"/>
    </location>
</feature>
<name>A0A1Y1WYF1_9FUNG</name>
<dbReference type="InterPro" id="IPR002083">
    <property type="entry name" value="MATH/TRAF_dom"/>
</dbReference>
<reference evidence="2 3" key="2">
    <citation type="submission" date="2016-08" db="EMBL/GenBank/DDBJ databases">
        <title>Pervasive Adenine N6-methylation of Active Genes in Fungi.</title>
        <authorList>
            <consortium name="DOE Joint Genome Institute"/>
            <person name="Mondo S.J."/>
            <person name="Dannebaum R.O."/>
            <person name="Kuo R.C."/>
            <person name="Labutti K."/>
            <person name="Haridas S."/>
            <person name="Kuo A."/>
            <person name="Salamov A."/>
            <person name="Ahrendt S.R."/>
            <person name="Lipzen A."/>
            <person name="Sullivan W."/>
            <person name="Andreopoulos W.B."/>
            <person name="Clum A."/>
            <person name="Lindquist E."/>
            <person name="Daum C."/>
            <person name="Ramamoorthy G.K."/>
            <person name="Gryganskyi A."/>
            <person name="Culley D."/>
            <person name="Magnuson J.K."/>
            <person name="James T.Y."/>
            <person name="O'Malley M.A."/>
            <person name="Stajich J.E."/>
            <person name="Spatafora J.W."/>
            <person name="Visel A."/>
            <person name="Grigoriev I.V."/>
        </authorList>
    </citation>
    <scope>NUCLEOTIDE SEQUENCE [LARGE SCALE GENOMIC DNA]</scope>
    <source>
        <strain evidence="2 3">S4</strain>
    </source>
</reference>
<accession>A0A1Y1WYF1</accession>
<reference evidence="2 3" key="1">
    <citation type="submission" date="2016-08" db="EMBL/GenBank/DDBJ databases">
        <title>A Parts List for Fungal Cellulosomes Revealed by Comparative Genomics.</title>
        <authorList>
            <consortium name="DOE Joint Genome Institute"/>
            <person name="Haitjema C.H."/>
            <person name="Gilmore S.P."/>
            <person name="Henske J.K."/>
            <person name="Solomon K.V."/>
            <person name="De Groot R."/>
            <person name="Kuo A."/>
            <person name="Mondo S.J."/>
            <person name="Salamov A.A."/>
            <person name="Labutti K."/>
            <person name="Zhao Z."/>
            <person name="Chiniquy J."/>
            <person name="Barry K."/>
            <person name="Brewer H.M."/>
            <person name="Purvine S.O."/>
            <person name="Wright A.T."/>
            <person name="Boxma B."/>
            <person name="Van Alen T."/>
            <person name="Hackstein J.H."/>
            <person name="Baker S.E."/>
            <person name="Grigoriev I.V."/>
            <person name="O'Malley M.A."/>
        </authorList>
    </citation>
    <scope>NUCLEOTIDE SEQUENCE [LARGE SCALE GENOMIC DNA]</scope>
    <source>
        <strain evidence="2 3">S4</strain>
    </source>
</reference>
<feature type="domain" description="MATH" evidence="1">
    <location>
        <begin position="666"/>
        <end position="789"/>
    </location>
</feature>
<dbReference type="OrthoDB" id="289038at2759"/>
<dbReference type="Proteomes" id="UP000193944">
    <property type="component" value="Unassembled WGS sequence"/>
</dbReference>
<proteinExistence type="predicted"/>
<evidence type="ECO:0000259" key="1">
    <source>
        <dbReference type="PROSITE" id="PS50144"/>
    </source>
</evidence>
<protein>
    <recommendedName>
        <fullName evidence="1">MATH domain-containing protein</fullName>
    </recommendedName>
</protein>
<dbReference type="Pfam" id="PF22486">
    <property type="entry name" value="MATH_2"/>
    <property type="match status" value="4"/>
</dbReference>
<dbReference type="SUPFAM" id="SSF49599">
    <property type="entry name" value="TRAF domain-like"/>
    <property type="match status" value="4"/>
</dbReference>
<keyword evidence="3" id="KW-1185">Reference proteome</keyword>
<dbReference type="PANTHER" id="PTHR46162:SF2">
    <property type="entry name" value="ANKYRIN REPEAT-CONTAINING PROTEIN-RELATED"/>
    <property type="match status" value="1"/>
</dbReference>
<dbReference type="AlphaFoldDB" id="A0A1Y1WYF1"/>
<dbReference type="PROSITE" id="PS50144">
    <property type="entry name" value="MATH"/>
    <property type="match status" value="4"/>
</dbReference>
<evidence type="ECO:0000313" key="2">
    <source>
        <dbReference type="EMBL" id="ORX78580.1"/>
    </source>
</evidence>
<evidence type="ECO:0000313" key="3">
    <source>
        <dbReference type="Proteomes" id="UP000193944"/>
    </source>
</evidence>
<comment type="caution">
    <text evidence="2">The sequence shown here is derived from an EMBL/GenBank/DDBJ whole genome shotgun (WGS) entry which is preliminary data.</text>
</comment>
<dbReference type="STRING" id="1754192.A0A1Y1WYF1"/>
<dbReference type="CDD" id="cd00121">
    <property type="entry name" value="MATH"/>
    <property type="match status" value="3"/>
</dbReference>
<organism evidence="2 3">
    <name type="scientific">Anaeromyces robustus</name>
    <dbReference type="NCBI Taxonomy" id="1754192"/>
    <lineage>
        <taxon>Eukaryota</taxon>
        <taxon>Fungi</taxon>
        <taxon>Fungi incertae sedis</taxon>
        <taxon>Chytridiomycota</taxon>
        <taxon>Chytridiomycota incertae sedis</taxon>
        <taxon>Neocallimastigomycetes</taxon>
        <taxon>Neocallimastigales</taxon>
        <taxon>Neocallimastigaceae</taxon>
        <taxon>Anaeromyces</taxon>
    </lineage>
</organism>
<gene>
    <name evidence="2" type="ORF">BCR32DRAFT_294960</name>
</gene>
<dbReference type="InterPro" id="IPR008974">
    <property type="entry name" value="TRAF-like"/>
</dbReference>
<dbReference type="EMBL" id="MCFG01000205">
    <property type="protein sequence ID" value="ORX78580.1"/>
    <property type="molecule type" value="Genomic_DNA"/>
</dbReference>
<dbReference type="PANTHER" id="PTHR46162">
    <property type="entry name" value="TRAF-LIKE FAMILY PROTEIN"/>
    <property type="match status" value="1"/>
</dbReference>
<dbReference type="Gene3D" id="2.60.210.10">
    <property type="entry name" value="Apoptosis, Tumor Necrosis Factor Receptor Associated Protein 2, Chain A"/>
    <property type="match status" value="4"/>
</dbReference>
<feature type="domain" description="MATH" evidence="1">
    <location>
        <begin position="498"/>
        <end position="611"/>
    </location>
</feature>
<sequence>MGIFSLNKKTPKVERLTENEFLKRIKNTIKSYNTSKILKEEYHEWCIDNWNKLKNESSSPFFKLNDHLCILYLDKKDLIVKLLFGKHDVNEYPTSDLVYVIRHYKYCAYYKTNSITNHEYAFFTGLNLTNPIGNFELPLLDDNNIIIGVFWRIYVNENKGHDELLDKFNALTKDIDYKPMESFFYEEVMDDVKSYQEYISDEFSFNNMTWTIRLKHKDPSNINTFKDDFDGDYNYYSFSLYCEKDEYDDKNNYVFKFIPYVFNLNDYKCVKYKNPILCQDSRDRKFKVYKLISDKGLFKFRNDSNKSIEENNKAGFGVYINIYKNPDDFDIEKDKYINKLNKLIYDGGDYIINKGYYEFPLEWKNICNLDKVVSPIFEICDHRWVMEIYPKGIDENSCNFVSVYIKCLDFDKDIFLHICSKFIFTLDQPSFYSNGASRLFIYNEQNNSFGYDAFYKRDELSPKSKIGAYVRTYRYLKEYYYKERKELQRNINYIINDEIYQEWEIQNWSNIKNEEILYSPEFEANNQKLRMVLYPNGNNSKKNYMSLYLINSEIEDRSENEKYHHICLELIMFIRHKHDYSYFYSKLLPLGFFRNDNKIIGWDNFINEIYLSKSRIENKNEVLVEKQKFIISSSIRFFDYNEEIYINELKSMIMNTNYSDKDILDEGFYEWKIQNWDQINNYKSSPDFVVGNNNWNITLYPKGKFENNFISIFINNLNMKNNKSKFILFTDFVISIRNPNKYSYFIGKCERYSQSFNNRNNERGYSKFIDSYEIDKLLEDNEIVISVYLRIYKNNYLENYIIDIKNLLNTEEVKNLEIIEEDFIEWKIENWNQFNSNPYFFDGAICSHKWKIYIYPNGNNKENENFVSVFLKCLDFKENKNSKFYIKCVLYLRNYLDYSIFKTQVSKLACINKNKTTINFTRFISKYNFYSQKQDEQLLEDDNIIVGAYIRIYEK</sequence>